<feature type="transmembrane region" description="Helical" evidence="6">
    <location>
        <begin position="190"/>
        <end position="210"/>
    </location>
</feature>
<evidence type="ECO:0000313" key="9">
    <source>
        <dbReference type="Proteomes" id="UP000053095"/>
    </source>
</evidence>
<dbReference type="Gene3D" id="1.20.1720.10">
    <property type="entry name" value="Multidrug resistance protein D"/>
    <property type="match status" value="1"/>
</dbReference>
<feature type="region of interest" description="Disordered" evidence="5">
    <location>
        <begin position="1"/>
        <end position="21"/>
    </location>
</feature>
<feature type="transmembrane region" description="Helical" evidence="6">
    <location>
        <begin position="329"/>
        <end position="355"/>
    </location>
</feature>
<feature type="domain" description="Major facilitator superfamily (MFS) profile" evidence="7">
    <location>
        <begin position="36"/>
        <end position="525"/>
    </location>
</feature>
<name>A0A6N4SL21_TALPI</name>
<keyword evidence="4 6" id="KW-0472">Membrane</keyword>
<accession>A0A6N4SL21</accession>
<dbReference type="InterPro" id="IPR011701">
    <property type="entry name" value="MFS"/>
</dbReference>
<dbReference type="Proteomes" id="UP000053095">
    <property type="component" value="Unassembled WGS sequence"/>
</dbReference>
<feature type="transmembrane region" description="Helical" evidence="6">
    <location>
        <begin position="387"/>
        <end position="405"/>
    </location>
</feature>
<keyword evidence="3 6" id="KW-1133">Transmembrane helix</keyword>
<evidence type="ECO:0000256" key="2">
    <source>
        <dbReference type="ARBA" id="ARBA00022692"/>
    </source>
</evidence>
<feature type="transmembrane region" description="Helical" evidence="6">
    <location>
        <begin position="103"/>
        <end position="121"/>
    </location>
</feature>
<evidence type="ECO:0000256" key="5">
    <source>
        <dbReference type="SAM" id="MobiDB-lite"/>
    </source>
</evidence>
<dbReference type="InterPro" id="IPR020846">
    <property type="entry name" value="MFS_dom"/>
</dbReference>
<feature type="transmembrane region" description="Helical" evidence="6">
    <location>
        <begin position="297"/>
        <end position="317"/>
    </location>
</feature>
<feature type="transmembrane region" description="Helical" evidence="6">
    <location>
        <begin position="127"/>
        <end position="148"/>
    </location>
</feature>
<dbReference type="GO" id="GO:0005886">
    <property type="term" value="C:plasma membrane"/>
    <property type="evidence" value="ECO:0007669"/>
    <property type="project" value="TreeGrafter"/>
</dbReference>
<evidence type="ECO:0000313" key="8">
    <source>
        <dbReference type="EMBL" id="GAM40419.1"/>
    </source>
</evidence>
<feature type="transmembrane region" description="Helical" evidence="6">
    <location>
        <begin position="256"/>
        <end position="276"/>
    </location>
</feature>
<dbReference type="PRINTS" id="PR01036">
    <property type="entry name" value="TCRTETB"/>
</dbReference>
<keyword evidence="2 6" id="KW-0812">Transmembrane</keyword>
<proteinExistence type="predicted"/>
<sequence>MSTSQSEDSTHQVDKPENTEELDVPEFSLEWKEKIVFASLMCTAFFTSFEAVGVGPPLPIIAQSLHGTSVQASWVGTGYFVGSSAFQPLFASFSHIFGRKIPTLTALLLFLIGTILCSVAHSMPLFLAGRVIQGVGSGGAIAMVDVLITDLIPLRQRAMYFGFVSLAWAFGTTAGPLAGSSLAQKVTWRWVFWILLPFNVISILAVALFLRLRRKERELSEKFGEIDFVGSLLFIASTAAFLLGILFGGVQYPWKSFHTLLPLVLGAVGLVGFAFYEAMVPKHPVIPMELFASTTSAAGYLGIVTTGMTMWAAVYYLPMYYEAVLGYSFVMGAVALLPLTLTVSPAAVVTGGLVTKMGKYRTLLWIGWAITVMGTGLITYLKEGMSPPQWIFITLIPGLGIGMLLSTMQIAVQAAAKEEHAALAAAMVPELRTYGQAIGLAIFSASFSNVVKNHLEQSVVLRDRAAELSNDVFTLVQTIKSQPNGAEKEALIKALWLGTRSVWIIITPILAVIAILSFFARDLNLDRVLLTEHVVPEETRVERKTNKET</sequence>
<feature type="transmembrane region" description="Helical" evidence="6">
    <location>
        <begin position="362"/>
        <end position="381"/>
    </location>
</feature>
<evidence type="ECO:0000256" key="6">
    <source>
        <dbReference type="SAM" id="Phobius"/>
    </source>
</evidence>
<dbReference type="PANTHER" id="PTHR23501">
    <property type="entry name" value="MAJOR FACILITATOR SUPERFAMILY"/>
    <property type="match status" value="1"/>
</dbReference>
<feature type="transmembrane region" description="Helical" evidence="6">
    <location>
        <begin position="35"/>
        <end position="52"/>
    </location>
</feature>
<feature type="compositionally biased region" description="Basic and acidic residues" evidence="5">
    <location>
        <begin position="8"/>
        <end position="18"/>
    </location>
</feature>
<feature type="transmembrane region" description="Helical" evidence="6">
    <location>
        <begin position="502"/>
        <end position="520"/>
    </location>
</feature>
<keyword evidence="9" id="KW-1185">Reference proteome</keyword>
<dbReference type="AlphaFoldDB" id="A0A6N4SL21"/>
<comment type="subcellular location">
    <subcellularLocation>
        <location evidence="1">Membrane</location>
        <topology evidence="1">Multi-pass membrane protein</topology>
    </subcellularLocation>
</comment>
<feature type="transmembrane region" description="Helical" evidence="6">
    <location>
        <begin position="72"/>
        <end position="91"/>
    </location>
</feature>
<dbReference type="InterPro" id="IPR036259">
    <property type="entry name" value="MFS_trans_sf"/>
</dbReference>
<dbReference type="PROSITE" id="PS50850">
    <property type="entry name" value="MFS"/>
    <property type="match status" value="1"/>
</dbReference>
<feature type="transmembrane region" description="Helical" evidence="6">
    <location>
        <begin position="160"/>
        <end position="178"/>
    </location>
</feature>
<comment type="caution">
    <text evidence="8">The sequence shown here is derived from an EMBL/GenBank/DDBJ whole genome shotgun (WGS) entry which is preliminary data.</text>
</comment>
<dbReference type="Gene3D" id="1.20.1250.20">
    <property type="entry name" value="MFS general substrate transporter like domains"/>
    <property type="match status" value="1"/>
</dbReference>
<dbReference type="PANTHER" id="PTHR23501:SF59">
    <property type="entry name" value="MAJOR FACILITATOR SUPERFAMILY (MFS) PROFILE DOMAIN-CONTAINING PROTEIN-RELATED"/>
    <property type="match status" value="1"/>
</dbReference>
<dbReference type="GO" id="GO:0022857">
    <property type="term" value="F:transmembrane transporter activity"/>
    <property type="evidence" value="ECO:0007669"/>
    <property type="project" value="InterPro"/>
</dbReference>
<dbReference type="Pfam" id="PF07690">
    <property type="entry name" value="MFS_1"/>
    <property type="match status" value="1"/>
</dbReference>
<evidence type="ECO:0000256" key="3">
    <source>
        <dbReference type="ARBA" id="ARBA00022989"/>
    </source>
</evidence>
<evidence type="ECO:0000256" key="1">
    <source>
        <dbReference type="ARBA" id="ARBA00004141"/>
    </source>
</evidence>
<organism evidence="8 9">
    <name type="scientific">Talaromyces pinophilus</name>
    <name type="common">Penicillium pinophilum</name>
    <dbReference type="NCBI Taxonomy" id="128442"/>
    <lineage>
        <taxon>Eukaryota</taxon>
        <taxon>Fungi</taxon>
        <taxon>Dikarya</taxon>
        <taxon>Ascomycota</taxon>
        <taxon>Pezizomycotina</taxon>
        <taxon>Eurotiomycetes</taxon>
        <taxon>Eurotiomycetidae</taxon>
        <taxon>Eurotiales</taxon>
        <taxon>Trichocomaceae</taxon>
        <taxon>Talaromyces</taxon>
        <taxon>Talaromyces sect. Talaromyces</taxon>
    </lineage>
</organism>
<dbReference type="SUPFAM" id="SSF103473">
    <property type="entry name" value="MFS general substrate transporter"/>
    <property type="match status" value="1"/>
</dbReference>
<protein>
    <recommendedName>
        <fullName evidence="7">Major facilitator superfamily (MFS) profile domain-containing protein</fullName>
    </recommendedName>
</protein>
<reference evidence="9" key="1">
    <citation type="journal article" date="2015" name="Genome Announc.">
        <title>Draft genome sequence of Talaromyces cellulolyticus strain Y-94, a source of lignocellulosic biomass-degrading enzymes.</title>
        <authorList>
            <person name="Fujii T."/>
            <person name="Koike H."/>
            <person name="Sawayama S."/>
            <person name="Yano S."/>
            <person name="Inoue H."/>
        </authorList>
    </citation>
    <scope>NUCLEOTIDE SEQUENCE [LARGE SCALE GENOMIC DNA]</scope>
    <source>
        <strain evidence="9">Y-94</strain>
    </source>
</reference>
<evidence type="ECO:0000256" key="4">
    <source>
        <dbReference type="ARBA" id="ARBA00023136"/>
    </source>
</evidence>
<dbReference type="EMBL" id="DF933835">
    <property type="protein sequence ID" value="GAM40419.1"/>
    <property type="molecule type" value="Genomic_DNA"/>
</dbReference>
<evidence type="ECO:0000259" key="7">
    <source>
        <dbReference type="PROSITE" id="PS50850"/>
    </source>
</evidence>
<feature type="transmembrane region" description="Helical" evidence="6">
    <location>
        <begin position="231"/>
        <end position="250"/>
    </location>
</feature>
<gene>
    <name evidence="8" type="ORF">TCE0_039f12759</name>
</gene>